<evidence type="ECO:0000256" key="5">
    <source>
        <dbReference type="PIRSR" id="PIRSR600917-52"/>
    </source>
</evidence>
<dbReference type="InterPro" id="IPR017850">
    <property type="entry name" value="Alkaline_phosphatase_core_sf"/>
</dbReference>
<dbReference type="PANTHER" id="PTHR42693:SF53">
    <property type="entry name" value="ENDO-4-O-SULFATASE"/>
    <property type="match status" value="1"/>
</dbReference>
<feature type="chain" id="PRO_5020555275" evidence="6">
    <location>
        <begin position="25"/>
        <end position="551"/>
    </location>
</feature>
<evidence type="ECO:0000256" key="2">
    <source>
        <dbReference type="ARBA" id="ARBA00022723"/>
    </source>
</evidence>
<dbReference type="EMBL" id="SMFT01000001">
    <property type="protein sequence ID" value="TCK01836.1"/>
    <property type="molecule type" value="Genomic_DNA"/>
</dbReference>
<accession>A0A4V2PCM4</accession>
<keyword evidence="3" id="KW-0378">Hydrolase</keyword>
<dbReference type="AlphaFoldDB" id="A0A4V2PCM4"/>
<organism evidence="8 9">
    <name type="scientific">Volucribacter psittacicida</name>
    <dbReference type="NCBI Taxonomy" id="203482"/>
    <lineage>
        <taxon>Bacteria</taxon>
        <taxon>Pseudomonadati</taxon>
        <taxon>Pseudomonadota</taxon>
        <taxon>Gammaproteobacteria</taxon>
        <taxon>Pasteurellales</taxon>
        <taxon>Pasteurellaceae</taxon>
        <taxon>Volucribacter</taxon>
    </lineage>
</organism>
<keyword evidence="6" id="KW-0732">Signal</keyword>
<keyword evidence="2" id="KW-0479">Metal-binding</keyword>
<dbReference type="Proteomes" id="UP000294702">
    <property type="component" value="Unassembled WGS sequence"/>
</dbReference>
<evidence type="ECO:0000256" key="6">
    <source>
        <dbReference type="SAM" id="SignalP"/>
    </source>
</evidence>
<name>A0A4V2PCM4_9PAST</name>
<feature type="signal peptide" evidence="6">
    <location>
        <begin position="1"/>
        <end position="24"/>
    </location>
</feature>
<dbReference type="InterPro" id="IPR000917">
    <property type="entry name" value="Sulfatase_N"/>
</dbReference>
<dbReference type="PANTHER" id="PTHR42693">
    <property type="entry name" value="ARYLSULFATASE FAMILY MEMBER"/>
    <property type="match status" value="1"/>
</dbReference>
<comment type="PTM">
    <text evidence="5">The conversion to 3-oxoalanine (also known as C-formylglycine, FGly), of a serine or cysteine residue in prokaryotes and of a cysteine residue in eukaryotes, is critical for catalytic activity.</text>
</comment>
<protein>
    <submittedName>
        <fullName evidence="8">Putative sulfatase</fullName>
    </submittedName>
</protein>
<dbReference type="OrthoDB" id="9803751at2"/>
<sequence length="551" mass="62280">MLTKTKLSVAVATVLATTSGTVYGDNVKDKGTATNVAFNQSFVPTEYSLKGKPNIILISVDDLGYGQLNYDDAQFNKEVLKDREVPERYQVALDKAIDAAKKSTPTLRSLQDNGVKLSQGFVAHGVSGPSRAAMMSSRFPARYGIYSNDDAQDGVSADETFLAELFQDYGYETSAIGKWHLCRITNVPVPKEKQTRDYHDNFTTYCDAPFQPQARGFDYFFGFHASGVSYYDSPSLFENRERTPAVGYVTDQFTDKAIERLKEAGDKPAFIYLAYNAPHIPLEQPAPKEYQIFNTGNSEVDNYYASVYAVDQGVKRILEELKKQGKDQNTLIFFTSDNGAVVDSPMPMNGVLKGYKGETQQGGVRTPMFASWPAQFKPQDYNKMVSATDFMVTALAAAEIPVPEELSKKLDGVNLIPFIKGEDKGEPHPYLYWAQPRAFHWDPVNIPFWHNYFKYITSKSDDYPDNPYMEKLSKFTWTVRDKDWTLHYWIGDQKIELFKNSDVGELKEVSKDNPEVVKRLKAKMNEYLRTAQKPNTDNNVPKYEALLKATE</sequence>
<comment type="similarity">
    <text evidence="1">Belongs to the sulfatase family.</text>
</comment>
<dbReference type="InterPro" id="IPR024607">
    <property type="entry name" value="Sulfatase_CS"/>
</dbReference>
<evidence type="ECO:0000256" key="1">
    <source>
        <dbReference type="ARBA" id="ARBA00008779"/>
    </source>
</evidence>
<feature type="modified residue" description="3-oxoalanine (Ser)" evidence="5">
    <location>
        <position position="127"/>
    </location>
</feature>
<evidence type="ECO:0000259" key="7">
    <source>
        <dbReference type="Pfam" id="PF00884"/>
    </source>
</evidence>
<dbReference type="GO" id="GO:0046872">
    <property type="term" value="F:metal ion binding"/>
    <property type="evidence" value="ECO:0007669"/>
    <property type="project" value="UniProtKB-KW"/>
</dbReference>
<evidence type="ECO:0000313" key="9">
    <source>
        <dbReference type="Proteomes" id="UP000294702"/>
    </source>
</evidence>
<comment type="caution">
    <text evidence="8">The sequence shown here is derived from an EMBL/GenBank/DDBJ whole genome shotgun (WGS) entry which is preliminary data.</text>
</comment>
<dbReference type="Gene3D" id="3.40.720.10">
    <property type="entry name" value="Alkaline Phosphatase, subunit A"/>
    <property type="match status" value="1"/>
</dbReference>
<feature type="domain" description="Sulfatase N-terminal" evidence="7">
    <location>
        <begin position="53"/>
        <end position="399"/>
    </location>
</feature>
<dbReference type="SUPFAM" id="SSF53649">
    <property type="entry name" value="Alkaline phosphatase-like"/>
    <property type="match status" value="1"/>
</dbReference>
<dbReference type="InterPro" id="IPR050738">
    <property type="entry name" value="Sulfatase"/>
</dbReference>
<dbReference type="GO" id="GO:0004065">
    <property type="term" value="F:arylsulfatase activity"/>
    <property type="evidence" value="ECO:0007669"/>
    <property type="project" value="TreeGrafter"/>
</dbReference>
<evidence type="ECO:0000313" key="8">
    <source>
        <dbReference type="EMBL" id="TCK01836.1"/>
    </source>
</evidence>
<dbReference type="Pfam" id="PF00884">
    <property type="entry name" value="Sulfatase"/>
    <property type="match status" value="1"/>
</dbReference>
<keyword evidence="9" id="KW-1185">Reference proteome</keyword>
<evidence type="ECO:0000256" key="3">
    <source>
        <dbReference type="ARBA" id="ARBA00022801"/>
    </source>
</evidence>
<gene>
    <name evidence="8" type="ORF">EV694_0470</name>
</gene>
<reference evidence="8 9" key="1">
    <citation type="submission" date="2019-03" db="EMBL/GenBank/DDBJ databases">
        <title>Genomic Encyclopedia of Type Strains, Phase IV (KMG-IV): sequencing the most valuable type-strain genomes for metagenomic binning, comparative biology and taxonomic classification.</title>
        <authorList>
            <person name="Goeker M."/>
        </authorList>
    </citation>
    <scope>NUCLEOTIDE SEQUENCE [LARGE SCALE GENOMIC DNA]</scope>
    <source>
        <strain evidence="8 9">DSM 15534</strain>
    </source>
</reference>
<keyword evidence="4" id="KW-0106">Calcium</keyword>
<proteinExistence type="inferred from homology"/>
<dbReference type="PROSITE" id="PS00149">
    <property type="entry name" value="SULFATASE_2"/>
    <property type="match status" value="1"/>
</dbReference>
<evidence type="ECO:0000256" key="4">
    <source>
        <dbReference type="ARBA" id="ARBA00022837"/>
    </source>
</evidence>